<dbReference type="InterPro" id="IPR036259">
    <property type="entry name" value="MFS_trans_sf"/>
</dbReference>
<dbReference type="eggNOG" id="KOG0255">
    <property type="taxonomic scope" value="Eukaryota"/>
</dbReference>
<dbReference type="OrthoDB" id="8049622at2759"/>
<dbReference type="PROSITE" id="PS50850">
    <property type="entry name" value="MFS"/>
    <property type="match status" value="1"/>
</dbReference>
<feature type="transmembrane region" description="Helical" evidence="5">
    <location>
        <begin position="97"/>
        <end position="118"/>
    </location>
</feature>
<gene>
    <name evidence="7" type="primary">107368583</name>
</gene>
<evidence type="ECO:0000313" key="7">
    <source>
        <dbReference type="EnsemblMetazoa" id="tetur27g01690.1"/>
    </source>
</evidence>
<evidence type="ECO:0000256" key="4">
    <source>
        <dbReference type="ARBA" id="ARBA00023136"/>
    </source>
</evidence>
<dbReference type="GO" id="GO:0016020">
    <property type="term" value="C:membrane"/>
    <property type="evidence" value="ECO:0007669"/>
    <property type="project" value="UniProtKB-SubCell"/>
</dbReference>
<dbReference type="GO" id="GO:0022857">
    <property type="term" value="F:transmembrane transporter activity"/>
    <property type="evidence" value="ECO:0007669"/>
    <property type="project" value="InterPro"/>
</dbReference>
<name>T1KYS2_TETUR</name>
<organism evidence="7 8">
    <name type="scientific">Tetranychus urticae</name>
    <name type="common">Two-spotted spider mite</name>
    <dbReference type="NCBI Taxonomy" id="32264"/>
    <lineage>
        <taxon>Eukaryota</taxon>
        <taxon>Metazoa</taxon>
        <taxon>Ecdysozoa</taxon>
        <taxon>Arthropoda</taxon>
        <taxon>Chelicerata</taxon>
        <taxon>Arachnida</taxon>
        <taxon>Acari</taxon>
        <taxon>Acariformes</taxon>
        <taxon>Trombidiformes</taxon>
        <taxon>Prostigmata</taxon>
        <taxon>Eleutherengona</taxon>
        <taxon>Raphignathae</taxon>
        <taxon>Tetranychoidea</taxon>
        <taxon>Tetranychidae</taxon>
        <taxon>Tetranychus</taxon>
    </lineage>
</organism>
<accession>T1KYS2</accession>
<feature type="domain" description="Major facilitator superfamily (MFS) profile" evidence="6">
    <location>
        <begin position="25"/>
        <end position="478"/>
    </location>
</feature>
<dbReference type="OMA" id="FYFVAYI"/>
<evidence type="ECO:0000256" key="2">
    <source>
        <dbReference type="ARBA" id="ARBA00022692"/>
    </source>
</evidence>
<dbReference type="PANTHER" id="PTHR24064">
    <property type="entry name" value="SOLUTE CARRIER FAMILY 22 MEMBER"/>
    <property type="match status" value="1"/>
</dbReference>
<evidence type="ECO:0000256" key="1">
    <source>
        <dbReference type="ARBA" id="ARBA00004141"/>
    </source>
</evidence>
<dbReference type="STRING" id="32264.T1KYS2"/>
<feature type="transmembrane region" description="Helical" evidence="5">
    <location>
        <begin position="20"/>
        <end position="38"/>
    </location>
</feature>
<proteinExistence type="predicted"/>
<evidence type="ECO:0000256" key="3">
    <source>
        <dbReference type="ARBA" id="ARBA00022989"/>
    </source>
</evidence>
<dbReference type="Gene3D" id="1.20.1250.20">
    <property type="entry name" value="MFS general substrate transporter like domains"/>
    <property type="match status" value="1"/>
</dbReference>
<keyword evidence="3 5" id="KW-1133">Transmembrane helix</keyword>
<feature type="transmembrane region" description="Helical" evidence="5">
    <location>
        <begin position="449"/>
        <end position="473"/>
    </location>
</feature>
<dbReference type="InterPro" id="IPR020846">
    <property type="entry name" value="MFS_dom"/>
</dbReference>
<keyword evidence="2 5" id="KW-0812">Transmembrane</keyword>
<protein>
    <recommendedName>
        <fullName evidence="6">Major facilitator superfamily (MFS) profile domain-containing protein</fullName>
    </recommendedName>
</protein>
<dbReference type="SUPFAM" id="SSF103473">
    <property type="entry name" value="MFS general substrate transporter"/>
    <property type="match status" value="1"/>
</dbReference>
<sequence>MSQTKSKIETVSDIIGGWGPWHTNIFLFYFSCLIFSVFDKLTMPFFAPPIDYWCSKPLMYKNSSNICSANCEVWTYDKSFWISTVIDKWDLVCGRSWLASFAQSCFMAGVILGAVIFARLSDDYGRLTVLRIAMPLEIVSALGLALSPSIYVFIFFKFIQGIGSNGRALTGYLLLLECVGTNERGFISVAVDNGFALGYILLPGVYYFLRDFQTFSYFHAFLEVFWVIWLFKIPESIRWQLTHDQIDEAEVEMIKASKMNKTSITNVKEKFALLKKHIDLQAQTASEEKKAGFLDLWRSKALKKFSLVLYFSYFVNAFVYYGLSLNIGDLNGNLFISFFLAGLVEFPSYIITSFALKHIGRKTLLIYFMNGAGLSCLSTVFFLSPADTNIRVFLAMIGKFCVTSSFTLCYVYASEIYPTVLRQSGLASCSIAARFGCIIAPFVKELTAFTSIGVSLSIFGSLSIINGALIVLLPETRGLEMPSDIAEAETILTRANARRQSGDIHVA</sequence>
<evidence type="ECO:0000259" key="6">
    <source>
        <dbReference type="PROSITE" id="PS50850"/>
    </source>
</evidence>
<feature type="transmembrane region" description="Helical" evidence="5">
    <location>
        <begin position="138"/>
        <end position="159"/>
    </location>
</feature>
<keyword evidence="8" id="KW-1185">Reference proteome</keyword>
<dbReference type="AlphaFoldDB" id="T1KYS2"/>
<reference evidence="7" key="2">
    <citation type="submission" date="2015-06" db="UniProtKB">
        <authorList>
            <consortium name="EnsemblMetazoa"/>
        </authorList>
    </citation>
    <scope>IDENTIFICATION</scope>
</reference>
<feature type="transmembrane region" description="Helical" evidence="5">
    <location>
        <begin position="186"/>
        <end position="209"/>
    </location>
</feature>
<dbReference type="Proteomes" id="UP000015104">
    <property type="component" value="Unassembled WGS sequence"/>
</dbReference>
<evidence type="ECO:0000313" key="8">
    <source>
        <dbReference type="Proteomes" id="UP000015104"/>
    </source>
</evidence>
<keyword evidence="4 5" id="KW-0472">Membrane</keyword>
<reference evidence="8" key="1">
    <citation type="submission" date="2011-08" db="EMBL/GenBank/DDBJ databases">
        <authorList>
            <person name="Rombauts S."/>
        </authorList>
    </citation>
    <scope>NUCLEOTIDE SEQUENCE</scope>
    <source>
        <strain evidence="8">London</strain>
    </source>
</reference>
<feature type="transmembrane region" description="Helical" evidence="5">
    <location>
        <begin position="390"/>
        <end position="413"/>
    </location>
</feature>
<comment type="subcellular location">
    <subcellularLocation>
        <location evidence="1">Membrane</location>
        <topology evidence="1">Multi-pass membrane protein</topology>
    </subcellularLocation>
</comment>
<feature type="transmembrane region" description="Helical" evidence="5">
    <location>
        <begin position="364"/>
        <end position="384"/>
    </location>
</feature>
<evidence type="ECO:0000256" key="5">
    <source>
        <dbReference type="SAM" id="Phobius"/>
    </source>
</evidence>
<feature type="transmembrane region" description="Helical" evidence="5">
    <location>
        <begin position="215"/>
        <end position="231"/>
    </location>
</feature>
<dbReference type="KEGG" id="tut:107368583"/>
<dbReference type="CDD" id="cd17317">
    <property type="entry name" value="MFS_SLC22"/>
    <property type="match status" value="1"/>
</dbReference>
<dbReference type="HOGENOM" id="CLU_001265_33_5_1"/>
<dbReference type="EMBL" id="CAEY01000716">
    <property type="status" value="NOT_ANNOTATED_CDS"/>
    <property type="molecule type" value="Genomic_DNA"/>
</dbReference>
<dbReference type="EnsemblMetazoa" id="tetur27g01690.1">
    <property type="protein sequence ID" value="tetur27g01690.1"/>
    <property type="gene ID" value="tetur27g01690"/>
</dbReference>
<dbReference type="Pfam" id="PF00083">
    <property type="entry name" value="Sugar_tr"/>
    <property type="match status" value="1"/>
</dbReference>
<dbReference type="InterPro" id="IPR005828">
    <property type="entry name" value="MFS_sugar_transport-like"/>
</dbReference>
<feature type="transmembrane region" description="Helical" evidence="5">
    <location>
        <begin position="307"/>
        <end position="328"/>
    </location>
</feature>
<feature type="transmembrane region" description="Helical" evidence="5">
    <location>
        <begin position="334"/>
        <end position="352"/>
    </location>
</feature>